<proteinExistence type="predicted"/>
<dbReference type="GO" id="GO:0008967">
    <property type="term" value="F:phosphoglycolate phosphatase activity"/>
    <property type="evidence" value="ECO:0007669"/>
    <property type="project" value="TreeGrafter"/>
</dbReference>
<dbReference type="NCBIfam" id="TIGR01549">
    <property type="entry name" value="HAD-SF-IA-v1"/>
    <property type="match status" value="1"/>
</dbReference>
<dbReference type="SUPFAM" id="SSF56784">
    <property type="entry name" value="HAD-like"/>
    <property type="match status" value="1"/>
</dbReference>
<dbReference type="InterPro" id="IPR041492">
    <property type="entry name" value="HAD_2"/>
</dbReference>
<dbReference type="PANTHER" id="PTHR43434:SF13">
    <property type="entry name" value="PHOSPHOGLYCOLATE PHOSPHATASE"/>
    <property type="match status" value="1"/>
</dbReference>
<dbReference type="SFLD" id="SFLDS00003">
    <property type="entry name" value="Haloacid_Dehalogenase"/>
    <property type="match status" value="1"/>
</dbReference>
<dbReference type="InterPro" id="IPR050155">
    <property type="entry name" value="HAD-like_hydrolase_sf"/>
</dbReference>
<reference evidence="3 4" key="1">
    <citation type="journal article" date="2015" name="Stand. Genomic Sci.">
        <title>Genomic Encyclopedia of Bacterial and Archaeal Type Strains, Phase III: the genomes of soil and plant-associated and newly described type strains.</title>
        <authorList>
            <person name="Whitman W.B."/>
            <person name="Woyke T."/>
            <person name="Klenk H.P."/>
            <person name="Zhou Y."/>
            <person name="Lilburn T.G."/>
            <person name="Beck B.J."/>
            <person name="De Vos P."/>
            <person name="Vandamme P."/>
            <person name="Eisen J.A."/>
            <person name="Garrity G."/>
            <person name="Hugenholtz P."/>
            <person name="Kyrpides N.C."/>
        </authorList>
    </citation>
    <scope>NUCLEOTIDE SEQUENCE [LARGE SCALE GENOMIC DNA]</scope>
    <source>
        <strain evidence="3 4">CGMCC 1.10115</strain>
    </source>
</reference>
<organism evidence="3 4">
    <name type="scientific">Cytobacillus oceanisediminis</name>
    <dbReference type="NCBI Taxonomy" id="665099"/>
    <lineage>
        <taxon>Bacteria</taxon>
        <taxon>Bacillati</taxon>
        <taxon>Bacillota</taxon>
        <taxon>Bacilli</taxon>
        <taxon>Bacillales</taxon>
        <taxon>Bacillaceae</taxon>
        <taxon>Cytobacillus</taxon>
    </lineage>
</organism>
<dbReference type="Proteomes" id="UP000318667">
    <property type="component" value="Unassembled WGS sequence"/>
</dbReference>
<sequence length="206" mass="24175">MIKHVIFDFDGTIADSKEVFVSAWNSMAMKHKFKMIKIEELDEMRRMSIRERSEKLNFPMYKMPIIMPQFYKRYRQAIQDIHLFPQMNNVLNELDGRGVQTAIISSNSEENIRAFLLRNEIKSVTKILCSSRIFGKDTLIKRFLKQQNLKPEEVIYVGDEYRDIVACKKAGIKVIWVGWGFDAEEVVKAAEPDFMVYEPVDILRIV</sequence>
<dbReference type="GO" id="GO:0006281">
    <property type="term" value="P:DNA repair"/>
    <property type="evidence" value="ECO:0007669"/>
    <property type="project" value="TreeGrafter"/>
</dbReference>
<dbReference type="AlphaFoldDB" id="A0A562K7U4"/>
<evidence type="ECO:0000256" key="2">
    <source>
        <dbReference type="ARBA" id="ARBA00022842"/>
    </source>
</evidence>
<keyword evidence="4" id="KW-1185">Reference proteome</keyword>
<keyword evidence="2" id="KW-0460">Magnesium</keyword>
<dbReference type="GeneID" id="65402014"/>
<evidence type="ECO:0000256" key="1">
    <source>
        <dbReference type="ARBA" id="ARBA00022801"/>
    </source>
</evidence>
<name>A0A562K7U4_9BACI</name>
<dbReference type="InterPro" id="IPR006439">
    <property type="entry name" value="HAD-SF_hydro_IA"/>
</dbReference>
<accession>A0A562K7U4</accession>
<comment type="caution">
    <text evidence="3">The sequence shown here is derived from an EMBL/GenBank/DDBJ whole genome shotgun (WGS) entry which is preliminary data.</text>
</comment>
<dbReference type="Gene3D" id="3.40.50.1000">
    <property type="entry name" value="HAD superfamily/HAD-like"/>
    <property type="match status" value="1"/>
</dbReference>
<dbReference type="SFLD" id="SFLDG01129">
    <property type="entry name" value="C1.5:_HAD__Beta-PGM__Phosphata"/>
    <property type="match status" value="1"/>
</dbReference>
<dbReference type="PANTHER" id="PTHR43434">
    <property type="entry name" value="PHOSPHOGLYCOLATE PHOSPHATASE"/>
    <property type="match status" value="1"/>
</dbReference>
<dbReference type="InterPro" id="IPR036412">
    <property type="entry name" value="HAD-like_sf"/>
</dbReference>
<dbReference type="InterPro" id="IPR023198">
    <property type="entry name" value="PGP-like_dom2"/>
</dbReference>
<dbReference type="GO" id="GO:0005829">
    <property type="term" value="C:cytosol"/>
    <property type="evidence" value="ECO:0007669"/>
    <property type="project" value="TreeGrafter"/>
</dbReference>
<dbReference type="InterPro" id="IPR023214">
    <property type="entry name" value="HAD_sf"/>
</dbReference>
<evidence type="ECO:0000313" key="3">
    <source>
        <dbReference type="EMBL" id="TWH91285.1"/>
    </source>
</evidence>
<dbReference type="EMBL" id="VLKI01000001">
    <property type="protein sequence ID" value="TWH91285.1"/>
    <property type="molecule type" value="Genomic_DNA"/>
</dbReference>
<gene>
    <name evidence="3" type="ORF">IQ19_00741</name>
</gene>
<keyword evidence="1" id="KW-0378">Hydrolase</keyword>
<dbReference type="RefSeq" id="WP_199749365.1">
    <property type="nucleotide sequence ID" value="NZ_CBCSDC010000009.1"/>
</dbReference>
<protein>
    <submittedName>
        <fullName evidence="3">Phosphoglycolate phosphatase</fullName>
    </submittedName>
</protein>
<evidence type="ECO:0000313" key="4">
    <source>
        <dbReference type="Proteomes" id="UP000318667"/>
    </source>
</evidence>
<dbReference type="Pfam" id="PF13419">
    <property type="entry name" value="HAD_2"/>
    <property type="match status" value="1"/>
</dbReference>
<dbReference type="Gene3D" id="1.10.150.240">
    <property type="entry name" value="Putative phosphatase, domain 2"/>
    <property type="match status" value="1"/>
</dbReference>